<dbReference type="EMBL" id="QGDO01000005">
    <property type="protein sequence ID" value="PWJ39958.1"/>
    <property type="molecule type" value="Genomic_DNA"/>
</dbReference>
<dbReference type="OrthoDB" id="9814407at2"/>
<dbReference type="Proteomes" id="UP000245535">
    <property type="component" value="Unassembled WGS sequence"/>
</dbReference>
<dbReference type="PANTHER" id="PTHR37828">
    <property type="entry name" value="GSR2449 PROTEIN"/>
    <property type="match status" value="1"/>
</dbReference>
<dbReference type="AlphaFoldDB" id="A0A315Z6A6"/>
<keyword evidence="4" id="KW-1185">Reference proteome</keyword>
<comment type="similarity">
    <text evidence="1">Belongs to the YciI family.</text>
</comment>
<evidence type="ECO:0000313" key="4">
    <source>
        <dbReference type="Proteomes" id="UP000245535"/>
    </source>
</evidence>
<feature type="domain" description="YCII-related" evidence="2">
    <location>
        <begin position="11"/>
        <end position="69"/>
    </location>
</feature>
<dbReference type="SUPFAM" id="SSF54909">
    <property type="entry name" value="Dimeric alpha+beta barrel"/>
    <property type="match status" value="1"/>
</dbReference>
<proteinExistence type="inferred from homology"/>
<dbReference type="RefSeq" id="WP_109620254.1">
    <property type="nucleotide sequence ID" value="NZ_QGDO01000005.1"/>
</dbReference>
<gene>
    <name evidence="3" type="ORF">BC781_10521</name>
</gene>
<sequence>MIIIELTYKVAVEMADKYMSEHLEFINKQYELGNFIASGKKEPRTGGIILSNMESQSDLEKIMDEDPFKIHDITEFKFTKFIPSRTSEDFKFLIESK</sequence>
<evidence type="ECO:0000259" key="2">
    <source>
        <dbReference type="Pfam" id="PF03795"/>
    </source>
</evidence>
<evidence type="ECO:0000256" key="1">
    <source>
        <dbReference type="ARBA" id="ARBA00007689"/>
    </source>
</evidence>
<evidence type="ECO:0000313" key="3">
    <source>
        <dbReference type="EMBL" id="PWJ39958.1"/>
    </source>
</evidence>
<dbReference type="InterPro" id="IPR011008">
    <property type="entry name" value="Dimeric_a/b-barrel"/>
</dbReference>
<comment type="caution">
    <text evidence="3">The sequence shown here is derived from an EMBL/GenBank/DDBJ whole genome shotgun (WGS) entry which is preliminary data.</text>
</comment>
<name>A0A315Z6A6_SEDFL</name>
<dbReference type="PANTHER" id="PTHR37828:SF1">
    <property type="entry name" value="YCII-RELATED DOMAIN-CONTAINING PROTEIN"/>
    <property type="match status" value="1"/>
</dbReference>
<dbReference type="Pfam" id="PF03795">
    <property type="entry name" value="YCII"/>
    <property type="match status" value="1"/>
</dbReference>
<protein>
    <submittedName>
        <fullName evidence="3">Uncharacterized protein YciI</fullName>
    </submittedName>
</protein>
<accession>A0A315Z6A6</accession>
<dbReference type="InterPro" id="IPR005545">
    <property type="entry name" value="YCII"/>
</dbReference>
<organism evidence="3 4">
    <name type="scientific">Sediminitomix flava</name>
    <dbReference type="NCBI Taxonomy" id="379075"/>
    <lineage>
        <taxon>Bacteria</taxon>
        <taxon>Pseudomonadati</taxon>
        <taxon>Bacteroidota</taxon>
        <taxon>Cytophagia</taxon>
        <taxon>Cytophagales</taxon>
        <taxon>Flammeovirgaceae</taxon>
        <taxon>Sediminitomix</taxon>
    </lineage>
</organism>
<reference evidence="3 4" key="1">
    <citation type="submission" date="2018-03" db="EMBL/GenBank/DDBJ databases">
        <title>Genomic Encyclopedia of Archaeal and Bacterial Type Strains, Phase II (KMG-II): from individual species to whole genera.</title>
        <authorList>
            <person name="Goeker M."/>
        </authorList>
    </citation>
    <scope>NUCLEOTIDE SEQUENCE [LARGE SCALE GENOMIC DNA]</scope>
    <source>
        <strain evidence="3 4">DSM 28229</strain>
    </source>
</reference>